<dbReference type="EMBL" id="CP065321">
    <property type="protein sequence ID" value="QQR32014.1"/>
    <property type="molecule type" value="Genomic_DNA"/>
</dbReference>
<evidence type="ECO:0000256" key="1">
    <source>
        <dbReference type="SAM" id="MobiDB-lite"/>
    </source>
</evidence>
<reference evidence="2" key="1">
    <citation type="journal article" date="2017" name="Genome Announc.">
        <title>High-Quality Whole-Genome Sequences of the Oligo-Mouse-Microbiota Bacterial Community.</title>
        <authorList>
            <person name="Garzetti D."/>
            <person name="Brugiroux S."/>
            <person name="Bunk B."/>
            <person name="Pukall R."/>
            <person name="McCoy K.D."/>
            <person name="Macpherson A.J."/>
            <person name="Stecher B."/>
        </authorList>
    </citation>
    <scope>NUCLEOTIDE SEQUENCE</scope>
    <source>
        <strain evidence="2">KB18</strain>
    </source>
</reference>
<reference evidence="3 5" key="3">
    <citation type="submission" date="2020-11" db="EMBL/GenBank/DDBJ databases">
        <title>Closed and high quality bacterial genomes of the OMM12 community.</title>
        <authorList>
            <person name="Marbouty M."/>
            <person name="Lamy-Besnier Q."/>
            <person name="Debarbieux L."/>
            <person name="Koszul R."/>
        </authorList>
    </citation>
    <scope>NUCLEOTIDE SEQUENCE [LARGE SCALE GENOMIC DNA]</scope>
    <source>
        <strain evidence="3 5">KB18</strain>
    </source>
</reference>
<evidence type="ECO:0000313" key="5">
    <source>
        <dbReference type="Proteomes" id="UP000596035"/>
    </source>
</evidence>
<dbReference type="PANTHER" id="PTHR36847">
    <property type="entry name" value="AMIDOLIGASE ENZYME"/>
    <property type="match status" value="1"/>
</dbReference>
<evidence type="ECO:0000313" key="2">
    <source>
        <dbReference type="EMBL" id="ASB42788.1"/>
    </source>
</evidence>
<dbReference type="Pfam" id="PF12224">
    <property type="entry name" value="Amidoligase_2"/>
    <property type="match status" value="1"/>
</dbReference>
<reference evidence="4" key="2">
    <citation type="submission" date="2017-05" db="EMBL/GenBank/DDBJ databases">
        <title>Improved OligoMM genomes.</title>
        <authorList>
            <person name="Garzetti D."/>
        </authorList>
    </citation>
    <scope>NUCLEOTIDE SEQUENCE [LARGE SCALE GENOMIC DNA]</scope>
    <source>
        <strain evidence="4">KB18</strain>
    </source>
</reference>
<gene>
    <name evidence="2" type="ORF">ADH66_15365</name>
    <name evidence="3" type="ORF">I5Q82_05745</name>
</gene>
<accession>A0A1Z2XWF7</accession>
<organism evidence="3 5">
    <name type="scientific">Acutalibacter muris</name>
    <dbReference type="NCBI Taxonomy" id="1796620"/>
    <lineage>
        <taxon>Bacteria</taxon>
        <taxon>Bacillati</taxon>
        <taxon>Bacillota</taxon>
        <taxon>Clostridia</taxon>
        <taxon>Eubacteriales</taxon>
        <taxon>Acutalibacteraceae</taxon>
        <taxon>Acutalibacter</taxon>
    </lineage>
</organism>
<dbReference type="PANTHER" id="PTHR36847:SF1">
    <property type="entry name" value="AMIDOLIGASE ENZYME"/>
    <property type="match status" value="1"/>
</dbReference>
<protein>
    <submittedName>
        <fullName evidence="3">Amidoligase family protein</fullName>
    </submittedName>
    <submittedName>
        <fullName evidence="2">Virulence associated protein</fullName>
    </submittedName>
</protein>
<proteinExistence type="predicted"/>
<name>A0A1Z2XWF7_9FIRM</name>
<keyword evidence="4" id="KW-1185">Reference proteome</keyword>
<dbReference type="AlphaFoldDB" id="A0A1Z2XWF7"/>
<dbReference type="Proteomes" id="UP000196710">
    <property type="component" value="Chromosome"/>
</dbReference>
<dbReference type="InterPro" id="IPR022025">
    <property type="entry name" value="Amidoligase_2"/>
</dbReference>
<sequence>MTGITRAAAAQVIAGHFGTNAIHVGGSYDTYTVRDNDNRQWKVVSDASIRRESRRGESRNSAYAVEFVSPICKYEDIETIQELIRKLRSAGAKVNSSCGIHIHIDASPHDVKTLRNIVNIMAAKEDLLYKSLKVDVHREHYCAKADTRFLDELNAKRPTSMDTLESIWYNGRSGRNYHYDESRYHGLNLHSVFSKGTIEFRLFNSTLHAGEIKSYIQLCMAISHQALVQKSASRIKTQSSNEKYTFRVWLLRLGLIGDEFKTARHHLLKNLDGNIAWKDPDQAEAQKQRLAEKRLAESVAQAMEQAPAPPDSAEEMEQEESEEPRMSI</sequence>
<dbReference type="EMBL" id="CP021422">
    <property type="protein sequence ID" value="ASB42788.1"/>
    <property type="molecule type" value="Genomic_DNA"/>
</dbReference>
<evidence type="ECO:0000313" key="4">
    <source>
        <dbReference type="Proteomes" id="UP000196710"/>
    </source>
</evidence>
<feature type="compositionally biased region" description="Acidic residues" evidence="1">
    <location>
        <begin position="312"/>
        <end position="322"/>
    </location>
</feature>
<feature type="region of interest" description="Disordered" evidence="1">
    <location>
        <begin position="282"/>
        <end position="328"/>
    </location>
</feature>
<dbReference type="RefSeq" id="WP_066541895.1">
    <property type="nucleotide sequence ID" value="NZ_CP065321.1"/>
</dbReference>
<feature type="compositionally biased region" description="Basic and acidic residues" evidence="1">
    <location>
        <begin position="282"/>
        <end position="296"/>
    </location>
</feature>
<dbReference type="Proteomes" id="UP000596035">
    <property type="component" value="Chromosome"/>
</dbReference>
<dbReference type="KEGG" id="amur:ADH66_15365"/>
<evidence type="ECO:0000313" key="3">
    <source>
        <dbReference type="EMBL" id="QQR32014.1"/>
    </source>
</evidence>